<evidence type="ECO:0000259" key="6">
    <source>
        <dbReference type="Pfam" id="PF08281"/>
    </source>
</evidence>
<feature type="domain" description="RNA polymerase sigma factor 70 region 4 type 2" evidence="6">
    <location>
        <begin position="122"/>
        <end position="171"/>
    </location>
</feature>
<dbReference type="CDD" id="cd06171">
    <property type="entry name" value="Sigma70_r4"/>
    <property type="match status" value="1"/>
</dbReference>
<sequence length="186" mass="21508">MELERELIIQCQKGQKSSFGKLVSPYIQDAYSISFTILKSKEYAEDAVQNALIEVYKNIMANKEIRKFRSWFLTIVASRSIDLARKNIKEWNRTIEASVIQIGSNETPLTNLLDKERNAFVTEAVLALPLKYRTVISLFYFQELTIKEIAKLLETKEGTIKSRLYKARECLNHTLTRRDNIPKAGE</sequence>
<protein>
    <submittedName>
        <fullName evidence="7">ECF subfamily RNA polymerase sigma-24 subunit</fullName>
    </submittedName>
</protein>
<evidence type="ECO:0000313" key="8">
    <source>
        <dbReference type="Proteomes" id="UP000006315"/>
    </source>
</evidence>
<dbReference type="InterPro" id="IPR013325">
    <property type="entry name" value="RNA_pol_sigma_r2"/>
</dbReference>
<dbReference type="GeneID" id="89470283"/>
<evidence type="ECO:0000313" key="7">
    <source>
        <dbReference type="EMBL" id="EKN63702.1"/>
    </source>
</evidence>
<dbReference type="PANTHER" id="PTHR43133:SF51">
    <property type="entry name" value="RNA POLYMERASE SIGMA FACTOR"/>
    <property type="match status" value="1"/>
</dbReference>
<dbReference type="PANTHER" id="PTHR43133">
    <property type="entry name" value="RNA POLYMERASE ECF-TYPE SIGMA FACTO"/>
    <property type="match status" value="1"/>
</dbReference>
<dbReference type="InterPro" id="IPR013249">
    <property type="entry name" value="RNA_pol_sigma70_r4_t2"/>
</dbReference>
<keyword evidence="4" id="KW-0804">Transcription</keyword>
<dbReference type="EMBL" id="AJLR01000129">
    <property type="protein sequence ID" value="EKN63702.1"/>
    <property type="molecule type" value="Genomic_DNA"/>
</dbReference>
<dbReference type="NCBIfam" id="TIGR02937">
    <property type="entry name" value="sigma70-ECF"/>
    <property type="match status" value="1"/>
</dbReference>
<gene>
    <name evidence="7" type="ORF">BAZO_16309</name>
</gene>
<feature type="domain" description="RNA polymerase sigma-70 region 2" evidence="5">
    <location>
        <begin position="22"/>
        <end position="87"/>
    </location>
</feature>
<dbReference type="GO" id="GO:0006352">
    <property type="term" value="P:DNA-templated transcription initiation"/>
    <property type="evidence" value="ECO:0007669"/>
    <property type="project" value="InterPro"/>
</dbReference>
<evidence type="ECO:0000256" key="2">
    <source>
        <dbReference type="ARBA" id="ARBA00023015"/>
    </source>
</evidence>
<dbReference type="PATRIC" id="fig|1131731.3.peg.3333"/>
<reference evidence="7 8" key="1">
    <citation type="journal article" date="2012" name="Front. Microbiol.">
        <title>Redundancy and modularity in membrane-associated dissimilatory nitrate reduction in Bacillus.</title>
        <authorList>
            <person name="Heylen K."/>
            <person name="Keltjens J."/>
        </authorList>
    </citation>
    <scope>NUCLEOTIDE SEQUENCE [LARGE SCALE GENOMIC DNA]</scope>
    <source>
        <strain evidence="7 8">LMG 9581</strain>
    </source>
</reference>
<dbReference type="Gene3D" id="1.10.10.10">
    <property type="entry name" value="Winged helix-like DNA-binding domain superfamily/Winged helix DNA-binding domain"/>
    <property type="match status" value="1"/>
</dbReference>
<evidence type="ECO:0000256" key="3">
    <source>
        <dbReference type="ARBA" id="ARBA00023082"/>
    </source>
</evidence>
<organism evidence="7 8">
    <name type="scientific">Schinkia azotoformans LMG 9581</name>
    <dbReference type="NCBI Taxonomy" id="1131731"/>
    <lineage>
        <taxon>Bacteria</taxon>
        <taxon>Bacillati</taxon>
        <taxon>Bacillota</taxon>
        <taxon>Bacilli</taxon>
        <taxon>Bacillales</taxon>
        <taxon>Bacillaceae</taxon>
        <taxon>Calidifontibacillus/Schinkia group</taxon>
        <taxon>Schinkia</taxon>
    </lineage>
</organism>
<evidence type="ECO:0000259" key="5">
    <source>
        <dbReference type="Pfam" id="PF04542"/>
    </source>
</evidence>
<keyword evidence="8" id="KW-1185">Reference proteome</keyword>
<dbReference type="STRING" id="1131731.BAZO_16309"/>
<comment type="caution">
    <text evidence="7">The sequence shown here is derived from an EMBL/GenBank/DDBJ whole genome shotgun (WGS) entry which is preliminary data.</text>
</comment>
<dbReference type="InterPro" id="IPR014284">
    <property type="entry name" value="RNA_pol_sigma-70_dom"/>
</dbReference>
<keyword evidence="2" id="KW-0805">Transcription regulation</keyword>
<dbReference type="InterPro" id="IPR007627">
    <property type="entry name" value="RNA_pol_sigma70_r2"/>
</dbReference>
<keyword evidence="3" id="KW-0731">Sigma factor</keyword>
<dbReference type="Gene3D" id="1.10.1740.10">
    <property type="match status" value="1"/>
</dbReference>
<proteinExistence type="inferred from homology"/>
<dbReference type="GO" id="GO:0003677">
    <property type="term" value="F:DNA binding"/>
    <property type="evidence" value="ECO:0007669"/>
    <property type="project" value="InterPro"/>
</dbReference>
<evidence type="ECO:0000256" key="1">
    <source>
        <dbReference type="ARBA" id="ARBA00010641"/>
    </source>
</evidence>
<dbReference type="SUPFAM" id="SSF88946">
    <property type="entry name" value="Sigma2 domain of RNA polymerase sigma factors"/>
    <property type="match status" value="1"/>
</dbReference>
<dbReference type="RefSeq" id="WP_003332716.1">
    <property type="nucleotide sequence ID" value="NZ_AJLR01000129.1"/>
</dbReference>
<dbReference type="GO" id="GO:0016987">
    <property type="term" value="F:sigma factor activity"/>
    <property type="evidence" value="ECO:0007669"/>
    <property type="project" value="UniProtKB-KW"/>
</dbReference>
<dbReference type="InterPro" id="IPR039425">
    <property type="entry name" value="RNA_pol_sigma-70-like"/>
</dbReference>
<dbReference type="AlphaFoldDB" id="K6CTY3"/>
<evidence type="ECO:0000256" key="4">
    <source>
        <dbReference type="ARBA" id="ARBA00023163"/>
    </source>
</evidence>
<dbReference type="Pfam" id="PF08281">
    <property type="entry name" value="Sigma70_r4_2"/>
    <property type="match status" value="1"/>
</dbReference>
<accession>K6CTY3</accession>
<name>K6CTY3_SCHAZ</name>
<dbReference type="Pfam" id="PF04542">
    <property type="entry name" value="Sigma70_r2"/>
    <property type="match status" value="1"/>
</dbReference>
<dbReference type="InterPro" id="IPR036388">
    <property type="entry name" value="WH-like_DNA-bd_sf"/>
</dbReference>
<dbReference type="Proteomes" id="UP000006315">
    <property type="component" value="Unassembled WGS sequence"/>
</dbReference>
<dbReference type="SUPFAM" id="SSF88659">
    <property type="entry name" value="Sigma3 and sigma4 domains of RNA polymerase sigma factors"/>
    <property type="match status" value="1"/>
</dbReference>
<dbReference type="InterPro" id="IPR013324">
    <property type="entry name" value="RNA_pol_sigma_r3/r4-like"/>
</dbReference>
<comment type="similarity">
    <text evidence="1">Belongs to the sigma-70 factor family. ECF subfamily.</text>
</comment>